<dbReference type="Gene3D" id="3.30.70.270">
    <property type="match status" value="1"/>
</dbReference>
<dbReference type="PANTHER" id="PTHR33121:SF71">
    <property type="entry name" value="OXYGEN SENSOR PROTEIN DOSP"/>
    <property type="match status" value="1"/>
</dbReference>
<gene>
    <name evidence="1" type="ORF">CPIN18021_1658</name>
</gene>
<dbReference type="NCBIfam" id="TIGR00254">
    <property type="entry name" value="GGDEF"/>
    <property type="match status" value="1"/>
</dbReference>
<dbReference type="PROSITE" id="PS50883">
    <property type="entry name" value="EAL"/>
    <property type="match status" value="1"/>
</dbReference>
<dbReference type="Proteomes" id="UP000190868">
    <property type="component" value="Chromosome"/>
</dbReference>
<dbReference type="SUPFAM" id="SSF141868">
    <property type="entry name" value="EAL domain-like"/>
    <property type="match status" value="1"/>
</dbReference>
<protein>
    <submittedName>
        <fullName evidence="1">Diguanylate cyclase/phosphodiesterase</fullName>
    </submittedName>
</protein>
<dbReference type="InterPro" id="IPR035919">
    <property type="entry name" value="EAL_sf"/>
</dbReference>
<dbReference type="SMART" id="SM00052">
    <property type="entry name" value="EAL"/>
    <property type="match status" value="1"/>
</dbReference>
<name>A0A1S6UAG0_9BACT</name>
<dbReference type="GO" id="GO:0071111">
    <property type="term" value="F:cyclic-guanylate-specific phosphodiesterase activity"/>
    <property type="evidence" value="ECO:0007669"/>
    <property type="project" value="InterPro"/>
</dbReference>
<dbReference type="PROSITE" id="PS50887">
    <property type="entry name" value="GGDEF"/>
    <property type="match status" value="1"/>
</dbReference>
<dbReference type="EMBL" id="CP017258">
    <property type="protein sequence ID" value="AQW88437.1"/>
    <property type="molecule type" value="Genomic_DNA"/>
</dbReference>
<proteinExistence type="predicted"/>
<sequence length="630" mass="72519">MVQSGKNKKTATVIICLNLILFTLLVVDISIFYYKYSNSITYNKVDYQKNAQFLLDKYSDEFESLEKDKDKFQSFLDSGLIGDIYLLKTDIESNLNLLASSNHGDEKRLKRDCEEIFTHNFKKIFYSKQVLPENKINICLFEKKHDYIMGLSVSFYHTVSDSHDSEFKQWVLKNVAPYFILTGVITIFLILAVLWSINRYYDLRAEYIKDKLKLKNELKEIKKQLYIDPLTNLSNKTMLMNNLKKLDKPKVIILDIDDFGVMNDYYGKDICDAILVYIAGLISDFATTNKMKAYCLGADRFALVENGEFIVEKYEDLANELIGRFKGRMTSIKVPNSSDSISIEIHTTIGFSVDEDDTLMKATTALKVAKNTGKDYVCYFKGLNKKDEYKIQIERSLMIRQAIIGDKVLPYYQPIFDRDGNITKYESLIRMINSDEILSPHKFLDVAKRIKRYTELQKKVVEKAIEELSQNLNLVLSVNLSGRDMIDGDVSLTILKLLANNDVADRLIFELVEDENLENVERIEKFIDKVKKMGVRIAIDDFGSGYSNFSYILKLKPDFIKIDGSIIKNIDSSNDSYMITRAIVYFARDLGIKTVAEYIHSADVLDICKKLGVDEFQGFYLGVPSEKVEM</sequence>
<dbReference type="InterPro" id="IPR001633">
    <property type="entry name" value="EAL_dom"/>
</dbReference>
<dbReference type="AlphaFoldDB" id="A0A1S6UAG0"/>
<dbReference type="InterPro" id="IPR029787">
    <property type="entry name" value="Nucleotide_cyclase"/>
</dbReference>
<dbReference type="RefSeq" id="WP_078424818.1">
    <property type="nucleotide sequence ID" value="NZ_CP017258.1"/>
</dbReference>
<organism evidence="1 2">
    <name type="scientific">Campylobacter pinnipediorum subsp. caledonicus</name>
    <dbReference type="NCBI Taxonomy" id="1874362"/>
    <lineage>
        <taxon>Bacteria</taxon>
        <taxon>Pseudomonadati</taxon>
        <taxon>Campylobacterota</taxon>
        <taxon>Epsilonproteobacteria</taxon>
        <taxon>Campylobacterales</taxon>
        <taxon>Campylobacteraceae</taxon>
        <taxon>Campylobacter</taxon>
    </lineage>
</organism>
<dbReference type="SMART" id="SM00267">
    <property type="entry name" value="GGDEF"/>
    <property type="match status" value="1"/>
</dbReference>
<evidence type="ECO:0000313" key="2">
    <source>
        <dbReference type="Proteomes" id="UP000190868"/>
    </source>
</evidence>
<keyword evidence="2" id="KW-1185">Reference proteome</keyword>
<dbReference type="PANTHER" id="PTHR33121">
    <property type="entry name" value="CYCLIC DI-GMP PHOSPHODIESTERASE PDEF"/>
    <property type="match status" value="1"/>
</dbReference>
<dbReference type="InterPro" id="IPR000160">
    <property type="entry name" value="GGDEF_dom"/>
</dbReference>
<dbReference type="Pfam" id="PF00563">
    <property type="entry name" value="EAL"/>
    <property type="match status" value="1"/>
</dbReference>
<dbReference type="InterPro" id="IPR043128">
    <property type="entry name" value="Rev_trsase/Diguanyl_cyclase"/>
</dbReference>
<dbReference type="CDD" id="cd01948">
    <property type="entry name" value="EAL"/>
    <property type="match status" value="1"/>
</dbReference>
<dbReference type="Gene3D" id="3.20.20.450">
    <property type="entry name" value="EAL domain"/>
    <property type="match status" value="1"/>
</dbReference>
<accession>A0A1S6UAG0</accession>
<dbReference type="Pfam" id="PF00990">
    <property type="entry name" value="GGDEF"/>
    <property type="match status" value="1"/>
</dbReference>
<dbReference type="SUPFAM" id="SSF55073">
    <property type="entry name" value="Nucleotide cyclase"/>
    <property type="match status" value="1"/>
</dbReference>
<dbReference type="InterPro" id="IPR050706">
    <property type="entry name" value="Cyclic-di-GMP_PDE-like"/>
</dbReference>
<reference evidence="2" key="1">
    <citation type="submission" date="2016-09" db="EMBL/GenBank/DDBJ databases">
        <title>Comparative genomics of the Campylobacter concisus group.</title>
        <authorList>
            <person name="Miller W.G."/>
            <person name="Yee E."/>
            <person name="Chapman M.H."/>
            <person name="Huynh S."/>
            <person name="Bono J.L."/>
            <person name="On S.L.W."/>
            <person name="StLeger J."/>
            <person name="Foster G."/>
            <person name="Parker C.T."/>
        </authorList>
    </citation>
    <scope>NUCLEOTIDE SEQUENCE [LARGE SCALE GENOMIC DNA]</scope>
    <source>
        <strain evidence="2">RM18021</strain>
    </source>
</reference>
<evidence type="ECO:0000313" key="1">
    <source>
        <dbReference type="EMBL" id="AQW88437.1"/>
    </source>
</evidence>